<evidence type="ECO:0000313" key="1">
    <source>
        <dbReference type="EMBL" id="MVO83872.1"/>
    </source>
</evidence>
<evidence type="ECO:0008006" key="3">
    <source>
        <dbReference type="Google" id="ProtNLM"/>
    </source>
</evidence>
<gene>
    <name evidence="1" type="ORF">GPA10_03595</name>
</gene>
<comment type="caution">
    <text evidence="1">The sequence shown here is derived from an EMBL/GenBank/DDBJ whole genome shotgun (WGS) entry which is preliminary data.</text>
</comment>
<organism evidence="1 2">
    <name type="scientific">Streptomyces typhae</name>
    <dbReference type="NCBI Taxonomy" id="2681492"/>
    <lineage>
        <taxon>Bacteria</taxon>
        <taxon>Bacillati</taxon>
        <taxon>Actinomycetota</taxon>
        <taxon>Actinomycetes</taxon>
        <taxon>Kitasatosporales</taxon>
        <taxon>Streptomycetaceae</taxon>
        <taxon>Streptomyces</taxon>
    </lineage>
</organism>
<accession>A0A6L6WNP1</accession>
<reference evidence="1 2" key="1">
    <citation type="submission" date="2019-11" db="EMBL/GenBank/DDBJ databases">
        <title>Streptomyces typhae sp. nov., a novel endophytic actinomycete isolated from the root of cattail pollen (Typha angustifolia L.).</title>
        <authorList>
            <person name="Peng C."/>
        </authorList>
    </citation>
    <scope>NUCLEOTIDE SEQUENCE [LARGE SCALE GENOMIC DNA]</scope>
    <source>
        <strain evidence="2">p1417</strain>
    </source>
</reference>
<name>A0A6L6WNP1_9ACTN</name>
<keyword evidence="2" id="KW-1185">Reference proteome</keyword>
<evidence type="ECO:0000313" key="2">
    <source>
        <dbReference type="Proteomes" id="UP000483802"/>
    </source>
</evidence>
<dbReference type="Proteomes" id="UP000483802">
    <property type="component" value="Unassembled WGS sequence"/>
</dbReference>
<dbReference type="AlphaFoldDB" id="A0A6L6WNP1"/>
<proteinExistence type="predicted"/>
<sequence>MSVLTFPDAERLVVDFLKNRPELTGTTVDNRPPAGFDGTQKAVLVSRVGGAFLDDQHLDQPLLDLEVYGPDKTTAHGVALAARACVLELAGTSYGTAVVTDVAEEDGPRWLPDYLRPQGNRYLATVRLRLRLA</sequence>
<dbReference type="RefSeq" id="WP_343040256.1">
    <property type="nucleotide sequence ID" value="NZ_WPNZ01000001.1"/>
</dbReference>
<protein>
    <recommendedName>
        <fullName evidence="3">Tail terminator</fullName>
    </recommendedName>
</protein>
<dbReference type="EMBL" id="WPNZ01000001">
    <property type="protein sequence ID" value="MVO83872.1"/>
    <property type="molecule type" value="Genomic_DNA"/>
</dbReference>